<dbReference type="OrthoDB" id="3267840at2"/>
<dbReference type="NCBIfam" id="TIGR03988">
    <property type="entry name" value="antisig_RsrA"/>
    <property type="match status" value="1"/>
</dbReference>
<dbReference type="Proteomes" id="UP000226079">
    <property type="component" value="Unassembled WGS sequence"/>
</dbReference>
<keyword evidence="3" id="KW-1185">Reference proteome</keyword>
<dbReference type="EMBL" id="PDJC01000001">
    <property type="protein sequence ID" value="PFG16833.1"/>
    <property type="molecule type" value="Genomic_DNA"/>
</dbReference>
<comment type="caution">
    <text evidence="2">The sequence shown here is derived from an EMBL/GenBank/DDBJ whole genome shotgun (WGS) entry which is preliminary data.</text>
</comment>
<dbReference type="Pfam" id="PF13490">
    <property type="entry name" value="zf-HC2"/>
    <property type="match status" value="1"/>
</dbReference>
<protein>
    <submittedName>
        <fullName evidence="2">Mycothiol system anti-sigma-R factor</fullName>
    </submittedName>
</protein>
<evidence type="ECO:0000313" key="3">
    <source>
        <dbReference type="Proteomes" id="UP000226079"/>
    </source>
</evidence>
<dbReference type="InterPro" id="IPR024020">
    <property type="entry name" value="Anit_sigma_mycothiol_RsrA"/>
</dbReference>
<organism evidence="2 3">
    <name type="scientific">Propionicimonas paludicola</name>
    <dbReference type="NCBI Taxonomy" id="185243"/>
    <lineage>
        <taxon>Bacteria</taxon>
        <taxon>Bacillati</taxon>
        <taxon>Actinomycetota</taxon>
        <taxon>Actinomycetes</taxon>
        <taxon>Propionibacteriales</taxon>
        <taxon>Nocardioidaceae</taxon>
        <taxon>Propionicimonas</taxon>
    </lineage>
</organism>
<evidence type="ECO:0000259" key="1">
    <source>
        <dbReference type="Pfam" id="PF13490"/>
    </source>
</evidence>
<reference evidence="2 3" key="1">
    <citation type="submission" date="2017-10" db="EMBL/GenBank/DDBJ databases">
        <title>Sequencing the genomes of 1000 actinobacteria strains.</title>
        <authorList>
            <person name="Klenk H.-P."/>
        </authorList>
    </citation>
    <scope>NUCLEOTIDE SEQUENCE [LARGE SCALE GENOMIC DNA]</scope>
    <source>
        <strain evidence="2 3">DSM 15597</strain>
    </source>
</reference>
<accession>A0A2A9CQZ0</accession>
<name>A0A2A9CQZ0_9ACTN</name>
<dbReference type="InterPro" id="IPR027383">
    <property type="entry name" value="Znf_put"/>
</dbReference>
<feature type="domain" description="Putative zinc-finger" evidence="1">
    <location>
        <begin position="11"/>
        <end position="44"/>
    </location>
</feature>
<sequence>MSEHQHDLHDCSSVIEQVYAFHDNELSAEEADEIREHLMACEPCLDRFQVEEAMRVLIRRCCREDLAPDGLRVRLQAKFSVEQDVD</sequence>
<dbReference type="RefSeq" id="WP_098460333.1">
    <property type="nucleotide sequence ID" value="NZ_PDJC01000001.1"/>
</dbReference>
<proteinExistence type="predicted"/>
<dbReference type="AlphaFoldDB" id="A0A2A9CQZ0"/>
<gene>
    <name evidence="2" type="ORF">ATK74_1387</name>
</gene>
<evidence type="ECO:0000313" key="2">
    <source>
        <dbReference type="EMBL" id="PFG16833.1"/>
    </source>
</evidence>